<dbReference type="WBParaSite" id="L893_g1395.t1">
    <property type="protein sequence ID" value="L893_g1395.t1"/>
    <property type="gene ID" value="L893_g1395"/>
</dbReference>
<evidence type="ECO:0000313" key="2">
    <source>
        <dbReference type="WBParaSite" id="L893_g1395.t1"/>
    </source>
</evidence>
<accession>A0A1I7Y995</accession>
<keyword evidence="1" id="KW-1185">Reference proteome</keyword>
<organism evidence="1 2">
    <name type="scientific">Steinernema glaseri</name>
    <dbReference type="NCBI Taxonomy" id="37863"/>
    <lineage>
        <taxon>Eukaryota</taxon>
        <taxon>Metazoa</taxon>
        <taxon>Ecdysozoa</taxon>
        <taxon>Nematoda</taxon>
        <taxon>Chromadorea</taxon>
        <taxon>Rhabditida</taxon>
        <taxon>Tylenchina</taxon>
        <taxon>Panagrolaimomorpha</taxon>
        <taxon>Strongyloidoidea</taxon>
        <taxon>Steinernematidae</taxon>
        <taxon>Steinernema</taxon>
    </lineage>
</organism>
<dbReference type="Proteomes" id="UP000095287">
    <property type="component" value="Unplaced"/>
</dbReference>
<evidence type="ECO:0000313" key="1">
    <source>
        <dbReference type="Proteomes" id="UP000095287"/>
    </source>
</evidence>
<protein>
    <submittedName>
        <fullName evidence="2">PX domain-containing protein</fullName>
    </submittedName>
</protein>
<proteinExistence type="predicted"/>
<name>A0A1I7Y995_9BILA</name>
<dbReference type="AlphaFoldDB" id="A0A1I7Y995"/>
<reference evidence="2" key="1">
    <citation type="submission" date="2016-11" db="UniProtKB">
        <authorList>
            <consortium name="WormBaseParasite"/>
        </authorList>
    </citation>
    <scope>IDENTIFICATION</scope>
</reference>
<sequence length="244" mass="27455">MLNTKEEERIGSSVILGPFSISEQNSLPLDLAMTVFSFLFAKPKPEPEQSAPVPVKYFLHVRITVTQSHDSREKVREEFTRILKGASQEWLASETMNDLQKQAFISQSLILHPEEPFELLFIQDGLCSVCLQKDDFKICLVSEEYKFNDALERYSILENDLNALLSDASPQVSARLNLPIIGKDKDRLNGAQEFYEVQISSYPGESSSSDRVVDISSKVDDPLEQAVQKVHAAVDELLMLETTA</sequence>